<name>A0A0W8FW06_9ZZZZ</name>
<dbReference type="GO" id="GO:0005737">
    <property type="term" value="C:cytoplasm"/>
    <property type="evidence" value="ECO:0007669"/>
    <property type="project" value="UniProtKB-SubCell"/>
</dbReference>
<evidence type="ECO:0000256" key="3">
    <source>
        <dbReference type="ARBA" id="ARBA00005740"/>
    </source>
</evidence>
<dbReference type="GO" id="GO:0016832">
    <property type="term" value="F:aldehyde-lyase activity"/>
    <property type="evidence" value="ECO:0007669"/>
    <property type="project" value="InterPro"/>
</dbReference>
<dbReference type="CDD" id="cd00956">
    <property type="entry name" value="Transaldolase_FSA"/>
    <property type="match status" value="1"/>
</dbReference>
<evidence type="ECO:0000256" key="2">
    <source>
        <dbReference type="ARBA" id="ARBA00004857"/>
    </source>
</evidence>
<dbReference type="InterPro" id="IPR001585">
    <property type="entry name" value="TAL/FSA"/>
</dbReference>
<dbReference type="NCBIfam" id="TIGR00875">
    <property type="entry name" value="fsa_talC_mipB"/>
    <property type="match status" value="1"/>
</dbReference>
<organism evidence="10">
    <name type="scientific">hydrocarbon metagenome</name>
    <dbReference type="NCBI Taxonomy" id="938273"/>
    <lineage>
        <taxon>unclassified sequences</taxon>
        <taxon>metagenomes</taxon>
        <taxon>ecological metagenomes</taxon>
    </lineage>
</organism>
<proteinExistence type="inferred from homology"/>
<sequence>MKFFIDTANINEIKEAASLGILDGVTTNPSLVAKEGRNFQELLEEIVKIVDGPISAEVVATDYDGIIKEANELSKIHKNIVIKVPLIREGLKAVKTLSEDGIKTNVTLCFSPSQALLAAKAGATYISPFVGRLDDISHEGMDLIYDIIQIYENYGYPTQVLVASIRHPLHLVEAARMGAHVATMPFAVIDKLFNHPLTDLGLEKFLSDWKKLNQ</sequence>
<evidence type="ECO:0000313" key="10">
    <source>
        <dbReference type="EMBL" id="KUG25053.1"/>
    </source>
</evidence>
<dbReference type="PANTHER" id="PTHR10683:SF40">
    <property type="entry name" value="FRUCTOSE-6-PHOSPHATE ALDOLASE 1-RELATED"/>
    <property type="match status" value="1"/>
</dbReference>
<keyword evidence="7" id="KW-0570">Pentose shunt</keyword>
<evidence type="ECO:0000256" key="8">
    <source>
        <dbReference type="ARBA" id="ARBA00023270"/>
    </source>
</evidence>
<dbReference type="HAMAP" id="MF_00494">
    <property type="entry name" value="Transaldolase_3b"/>
    <property type="match status" value="1"/>
</dbReference>
<dbReference type="EC" id="2.2.1.2" evidence="4"/>
<reference evidence="10" key="1">
    <citation type="journal article" date="2015" name="Proc. Natl. Acad. Sci. U.S.A.">
        <title>Networks of energetic and metabolic interactions define dynamics in microbial communities.</title>
        <authorList>
            <person name="Embree M."/>
            <person name="Liu J.K."/>
            <person name="Al-Bassam M.M."/>
            <person name="Zengler K."/>
        </authorList>
    </citation>
    <scope>NUCLEOTIDE SEQUENCE</scope>
</reference>
<dbReference type="GO" id="GO:0005975">
    <property type="term" value="P:carbohydrate metabolic process"/>
    <property type="evidence" value="ECO:0007669"/>
    <property type="project" value="InterPro"/>
</dbReference>
<comment type="similarity">
    <text evidence="3">Belongs to the transaldolase family. Type 3B subfamily.</text>
</comment>
<dbReference type="GO" id="GO:0004801">
    <property type="term" value="F:transaldolase activity"/>
    <property type="evidence" value="ECO:0007669"/>
    <property type="project" value="UniProtKB-EC"/>
</dbReference>
<comment type="subcellular location">
    <subcellularLocation>
        <location evidence="1">Cytoplasm</location>
    </subcellularLocation>
</comment>
<protein>
    <recommendedName>
        <fullName evidence="4">transaldolase</fullName>
        <ecNumber evidence="4">2.2.1.2</ecNumber>
    </recommendedName>
</protein>
<dbReference type="PROSITE" id="PS01054">
    <property type="entry name" value="TRANSALDOLASE_1"/>
    <property type="match status" value="1"/>
</dbReference>
<dbReference type="InterPro" id="IPR018225">
    <property type="entry name" value="Transaldolase_AS"/>
</dbReference>
<dbReference type="GO" id="GO:0006098">
    <property type="term" value="P:pentose-phosphate shunt"/>
    <property type="evidence" value="ECO:0007669"/>
    <property type="project" value="UniProtKB-UniPathway"/>
</dbReference>
<keyword evidence="8" id="KW-0704">Schiff base</keyword>
<dbReference type="Pfam" id="PF00923">
    <property type="entry name" value="TAL_FSA"/>
    <property type="match status" value="1"/>
</dbReference>
<dbReference type="EMBL" id="LNQE01000776">
    <property type="protein sequence ID" value="KUG25053.1"/>
    <property type="molecule type" value="Genomic_DNA"/>
</dbReference>
<evidence type="ECO:0000256" key="1">
    <source>
        <dbReference type="ARBA" id="ARBA00004496"/>
    </source>
</evidence>
<dbReference type="InterPro" id="IPR033919">
    <property type="entry name" value="TSA/FSA_arc/bac"/>
</dbReference>
<evidence type="ECO:0000256" key="5">
    <source>
        <dbReference type="ARBA" id="ARBA00022490"/>
    </source>
</evidence>
<dbReference type="InterPro" id="IPR004731">
    <property type="entry name" value="Transaldolase_3B/F6P_aldolase"/>
</dbReference>
<gene>
    <name evidence="10" type="ORF">ASZ90_005123</name>
</gene>
<dbReference type="Gene3D" id="3.20.20.70">
    <property type="entry name" value="Aldolase class I"/>
    <property type="match status" value="1"/>
</dbReference>
<dbReference type="FunFam" id="3.20.20.70:FF:000018">
    <property type="entry name" value="Probable transaldolase"/>
    <property type="match status" value="1"/>
</dbReference>
<dbReference type="InterPro" id="IPR013785">
    <property type="entry name" value="Aldolase_TIM"/>
</dbReference>
<dbReference type="InterPro" id="IPR022999">
    <property type="entry name" value="Transaldolase_3B"/>
</dbReference>
<evidence type="ECO:0000256" key="4">
    <source>
        <dbReference type="ARBA" id="ARBA00013151"/>
    </source>
</evidence>
<evidence type="ECO:0000256" key="7">
    <source>
        <dbReference type="ARBA" id="ARBA00023126"/>
    </source>
</evidence>
<dbReference type="AlphaFoldDB" id="A0A0W8FW06"/>
<comment type="caution">
    <text evidence="10">The sequence shown here is derived from an EMBL/GenBank/DDBJ whole genome shotgun (WGS) entry which is preliminary data.</text>
</comment>
<comment type="catalytic activity">
    <reaction evidence="9">
        <text>D-sedoheptulose 7-phosphate + D-glyceraldehyde 3-phosphate = D-erythrose 4-phosphate + beta-D-fructose 6-phosphate</text>
        <dbReference type="Rhea" id="RHEA:17053"/>
        <dbReference type="ChEBI" id="CHEBI:16897"/>
        <dbReference type="ChEBI" id="CHEBI:57483"/>
        <dbReference type="ChEBI" id="CHEBI:57634"/>
        <dbReference type="ChEBI" id="CHEBI:59776"/>
        <dbReference type="EC" id="2.2.1.2"/>
    </reaction>
</comment>
<dbReference type="SUPFAM" id="SSF51569">
    <property type="entry name" value="Aldolase"/>
    <property type="match status" value="1"/>
</dbReference>
<keyword evidence="5" id="KW-0963">Cytoplasm</keyword>
<keyword evidence="6 10" id="KW-0808">Transferase</keyword>
<comment type="pathway">
    <text evidence="2">Carbohydrate degradation; pentose phosphate pathway; D-glyceraldehyde 3-phosphate and beta-D-fructose 6-phosphate from D-ribose 5-phosphate and D-xylulose 5-phosphate (non-oxidative stage): step 2/3.</text>
</comment>
<accession>A0A0W8FW06</accession>
<evidence type="ECO:0000256" key="6">
    <source>
        <dbReference type="ARBA" id="ARBA00022679"/>
    </source>
</evidence>
<dbReference type="UniPathway" id="UPA00115">
    <property type="reaction ID" value="UER00414"/>
</dbReference>
<dbReference type="PANTHER" id="PTHR10683">
    <property type="entry name" value="TRANSALDOLASE"/>
    <property type="match status" value="1"/>
</dbReference>
<evidence type="ECO:0000256" key="9">
    <source>
        <dbReference type="ARBA" id="ARBA00048810"/>
    </source>
</evidence>